<feature type="transmembrane region" description="Helical" evidence="1">
    <location>
        <begin position="173"/>
        <end position="194"/>
    </location>
</feature>
<dbReference type="Gene3D" id="3.30.70.100">
    <property type="match status" value="1"/>
</dbReference>
<dbReference type="RefSeq" id="WP_045064651.1">
    <property type="nucleotide sequence ID" value="NZ_CP131599.1"/>
</dbReference>
<dbReference type="EMBL" id="PYOI01000008">
    <property type="protein sequence ID" value="PSV84076.1"/>
    <property type="molecule type" value="Genomic_DNA"/>
</dbReference>
<proteinExistence type="predicted"/>
<evidence type="ECO:0000256" key="1">
    <source>
        <dbReference type="SAM" id="Phobius"/>
    </source>
</evidence>
<evidence type="ECO:0000313" key="4">
    <source>
        <dbReference type="Proteomes" id="UP000240410"/>
    </source>
</evidence>
<organism evidence="3 4">
    <name type="scientific">Photobacterium leiognathi</name>
    <dbReference type="NCBI Taxonomy" id="553611"/>
    <lineage>
        <taxon>Bacteria</taxon>
        <taxon>Pseudomonadati</taxon>
        <taxon>Pseudomonadota</taxon>
        <taxon>Gammaproteobacteria</taxon>
        <taxon>Vibrionales</taxon>
        <taxon>Vibrionaceae</taxon>
        <taxon>Photobacterium</taxon>
    </lineage>
</organism>
<name>A0A2T3M556_PHOLE</name>
<evidence type="ECO:0000313" key="5">
    <source>
        <dbReference type="Proteomes" id="UP000241566"/>
    </source>
</evidence>
<keyword evidence="1" id="KW-0472">Membrane</keyword>
<dbReference type="SUPFAM" id="SSF54909">
    <property type="entry name" value="Dimeric alpha+beta barrel"/>
    <property type="match status" value="1"/>
</dbReference>
<reference evidence="3 4" key="1">
    <citation type="submission" date="2018-03" db="EMBL/GenBank/DDBJ databases">
        <title>Whole genome sequencing of Histamine producing bacteria.</title>
        <authorList>
            <person name="Butler K."/>
        </authorList>
    </citation>
    <scope>NUCLEOTIDE SEQUENCE [LARGE SCALE GENOMIC DNA]</scope>
    <source>
        <strain evidence="2 5">ATCC 25521</strain>
        <strain evidence="3 4">ATCC 33979</strain>
    </source>
</reference>
<evidence type="ECO:0000313" key="3">
    <source>
        <dbReference type="EMBL" id="PSV87047.1"/>
    </source>
</evidence>
<dbReference type="EMBL" id="PYOJ01000037">
    <property type="protein sequence ID" value="PSV87047.1"/>
    <property type="molecule type" value="Genomic_DNA"/>
</dbReference>
<sequence>MILYTTLIVIFLCFACWYDGWWISSLTEEEGKVLYKALSGQRVEDQTKSTVNPNAVDFFAKTDNGKAFYMLNLIKDKKLENKDIGAFESIDRNYAKVVFPLLFKHGCHPVLVSKPLNTFSQPAIEEKWDAIFIIRYRSRKDLYKIVTNPEFQKAWEFKLSTIQSTTVIPSVPILQGVNLNWIVGLILILIGWICT</sequence>
<dbReference type="Proteomes" id="UP000240410">
    <property type="component" value="Unassembled WGS sequence"/>
</dbReference>
<dbReference type="Proteomes" id="UP000241566">
    <property type="component" value="Unassembled WGS sequence"/>
</dbReference>
<evidence type="ECO:0000313" key="2">
    <source>
        <dbReference type="EMBL" id="PSV84076.1"/>
    </source>
</evidence>
<evidence type="ECO:0008006" key="6">
    <source>
        <dbReference type="Google" id="ProtNLM"/>
    </source>
</evidence>
<keyword evidence="1" id="KW-1133">Transmembrane helix</keyword>
<keyword evidence="1" id="KW-0812">Transmembrane</keyword>
<keyword evidence="5" id="KW-1185">Reference proteome</keyword>
<dbReference type="InterPro" id="IPR011008">
    <property type="entry name" value="Dimeric_a/b-barrel"/>
</dbReference>
<dbReference type="OrthoDB" id="8911774at2"/>
<comment type="caution">
    <text evidence="3">The sequence shown here is derived from an EMBL/GenBank/DDBJ whole genome shotgun (WGS) entry which is preliminary data.</text>
</comment>
<accession>A0A2T3M556</accession>
<dbReference type="AlphaFoldDB" id="A0A2T3M556"/>
<gene>
    <name evidence="3" type="ORF">CTM89_19125</name>
    <name evidence="2" type="ORF">CTM94_07770</name>
</gene>
<protein>
    <recommendedName>
        <fullName evidence="6">DUF1330 domain-containing protein</fullName>
    </recommendedName>
</protein>